<feature type="transmembrane region" description="Helical" evidence="12">
    <location>
        <begin position="12"/>
        <end position="30"/>
    </location>
</feature>
<name>A0A1T5D1A4_9SPHI</name>
<organism evidence="13 14">
    <name type="scientific">Daejeonella lutea</name>
    <dbReference type="NCBI Taxonomy" id="572036"/>
    <lineage>
        <taxon>Bacteria</taxon>
        <taxon>Pseudomonadati</taxon>
        <taxon>Bacteroidota</taxon>
        <taxon>Sphingobacteriia</taxon>
        <taxon>Sphingobacteriales</taxon>
        <taxon>Sphingobacteriaceae</taxon>
        <taxon>Daejeonella</taxon>
    </lineage>
</organism>
<feature type="transmembrane region" description="Helical" evidence="12">
    <location>
        <begin position="205"/>
        <end position="230"/>
    </location>
</feature>
<proteinExistence type="predicted"/>
<comment type="subcellular location">
    <subcellularLocation>
        <location evidence="1">Membrane</location>
        <topology evidence="1">Multi-pass membrane protein</topology>
    </subcellularLocation>
</comment>
<reference evidence="14" key="1">
    <citation type="submission" date="2017-02" db="EMBL/GenBank/DDBJ databases">
        <authorList>
            <person name="Varghese N."/>
            <person name="Submissions S."/>
        </authorList>
    </citation>
    <scope>NUCLEOTIDE SEQUENCE [LARGE SCALE GENOMIC DNA]</scope>
    <source>
        <strain evidence="14">DSM 22385</strain>
    </source>
</reference>
<dbReference type="Pfam" id="PF02628">
    <property type="entry name" value="COX15-CtaA"/>
    <property type="match status" value="2"/>
</dbReference>
<dbReference type="EMBL" id="FUYR01000002">
    <property type="protein sequence ID" value="SKB65280.1"/>
    <property type="molecule type" value="Genomic_DNA"/>
</dbReference>
<keyword evidence="3 12" id="KW-0812">Transmembrane</keyword>
<dbReference type="AlphaFoldDB" id="A0A1T5D1A4"/>
<dbReference type="InterPro" id="IPR003780">
    <property type="entry name" value="COX15/CtaA_fam"/>
</dbReference>
<evidence type="ECO:0000256" key="2">
    <source>
        <dbReference type="ARBA" id="ARBA00022475"/>
    </source>
</evidence>
<feature type="transmembrane region" description="Helical" evidence="12">
    <location>
        <begin position="324"/>
        <end position="344"/>
    </location>
</feature>
<gene>
    <name evidence="13" type="ORF">SAMN05661099_2091</name>
</gene>
<dbReference type="GO" id="GO:0016020">
    <property type="term" value="C:membrane"/>
    <property type="evidence" value="ECO:0007669"/>
    <property type="project" value="UniProtKB-SubCell"/>
</dbReference>
<keyword evidence="5 12" id="KW-1133">Transmembrane helix</keyword>
<evidence type="ECO:0000256" key="8">
    <source>
        <dbReference type="ARBA" id="ARBA00023133"/>
    </source>
</evidence>
<keyword evidence="6" id="KW-0560">Oxidoreductase</keyword>
<dbReference type="STRING" id="572036.SAMN05661099_2091"/>
<keyword evidence="10" id="KW-1015">Disulfide bond</keyword>
<evidence type="ECO:0000256" key="4">
    <source>
        <dbReference type="ARBA" id="ARBA00022723"/>
    </source>
</evidence>
<evidence type="ECO:0000256" key="3">
    <source>
        <dbReference type="ARBA" id="ARBA00022692"/>
    </source>
</evidence>
<evidence type="ECO:0000256" key="11">
    <source>
        <dbReference type="ARBA" id="ARBA00023444"/>
    </source>
</evidence>
<dbReference type="GO" id="GO:0046872">
    <property type="term" value="F:metal ion binding"/>
    <property type="evidence" value="ECO:0007669"/>
    <property type="project" value="UniProtKB-KW"/>
</dbReference>
<keyword evidence="9 12" id="KW-0472">Membrane</keyword>
<evidence type="ECO:0000256" key="5">
    <source>
        <dbReference type="ARBA" id="ARBA00022989"/>
    </source>
</evidence>
<dbReference type="GO" id="GO:0016491">
    <property type="term" value="F:oxidoreductase activity"/>
    <property type="evidence" value="ECO:0007669"/>
    <property type="project" value="UniProtKB-KW"/>
</dbReference>
<evidence type="ECO:0000313" key="14">
    <source>
        <dbReference type="Proteomes" id="UP000189981"/>
    </source>
</evidence>
<evidence type="ECO:0000256" key="10">
    <source>
        <dbReference type="ARBA" id="ARBA00023157"/>
    </source>
</evidence>
<keyword evidence="7" id="KW-0408">Iron</keyword>
<protein>
    <submittedName>
        <fullName evidence="13">Cytochrome c oxidase assembly protein subunit 15</fullName>
    </submittedName>
</protein>
<evidence type="ECO:0000256" key="9">
    <source>
        <dbReference type="ARBA" id="ARBA00023136"/>
    </source>
</evidence>
<evidence type="ECO:0000256" key="12">
    <source>
        <dbReference type="SAM" id="Phobius"/>
    </source>
</evidence>
<dbReference type="RefSeq" id="WP_079702626.1">
    <property type="nucleotide sequence ID" value="NZ_FUYR01000002.1"/>
</dbReference>
<dbReference type="GO" id="GO:0006784">
    <property type="term" value="P:heme A biosynthetic process"/>
    <property type="evidence" value="ECO:0007669"/>
    <property type="project" value="InterPro"/>
</dbReference>
<accession>A0A1T5D1A4</accession>
<feature type="transmembrane region" description="Helical" evidence="12">
    <location>
        <begin position="262"/>
        <end position="283"/>
    </location>
</feature>
<dbReference type="PANTHER" id="PTHR35457">
    <property type="entry name" value="HEME A SYNTHASE"/>
    <property type="match status" value="1"/>
</dbReference>
<dbReference type="Proteomes" id="UP000189981">
    <property type="component" value="Unassembled WGS sequence"/>
</dbReference>
<evidence type="ECO:0000256" key="7">
    <source>
        <dbReference type="ARBA" id="ARBA00023004"/>
    </source>
</evidence>
<feature type="transmembrane region" description="Helical" evidence="12">
    <location>
        <begin position="295"/>
        <end position="318"/>
    </location>
</feature>
<feature type="transmembrane region" description="Helical" evidence="12">
    <location>
        <begin position="118"/>
        <end position="138"/>
    </location>
</feature>
<keyword evidence="8" id="KW-0350">Heme biosynthesis</keyword>
<sequence length="353" mass="39908">MYPSSEKRFLAINYISVVALFLLILAGGVVRSTGSGMGCPDWPKCFDQYIPPTHISQLPANYHEKYVDKRIRKNERFAKTLDLLGYGDLAYRIRNDKSILKPDEFNAAKTWTEYVNRLLGALVGLFLIACVVASITYLRTRSRIFFWSLFNLFLVGFQGWLGSIVVSTNLLAWVVTIHMLVAIAILAISIYTYYEARSLRDKSVLTNIGSVLVTILAYTGLILTVVQITLGTEVREQIDMVSTLMSDLNRSEWVSQVGANFIYHRDLAILVIIVNVVSFVLIRKRYPVAGYQYKYISYVFLLIVLQIITGLILSYVGLPPVAQAIHILLATLVFGAQFYLLLLLKKSRLEILN</sequence>
<evidence type="ECO:0000313" key="13">
    <source>
        <dbReference type="EMBL" id="SKB65280.1"/>
    </source>
</evidence>
<dbReference type="PANTHER" id="PTHR35457:SF1">
    <property type="entry name" value="HEME A SYNTHASE"/>
    <property type="match status" value="1"/>
</dbReference>
<keyword evidence="2" id="KW-1003">Cell membrane</keyword>
<feature type="transmembrane region" description="Helical" evidence="12">
    <location>
        <begin position="145"/>
        <end position="164"/>
    </location>
</feature>
<evidence type="ECO:0000256" key="6">
    <source>
        <dbReference type="ARBA" id="ARBA00023002"/>
    </source>
</evidence>
<keyword evidence="4" id="KW-0479">Metal-binding</keyword>
<comment type="pathway">
    <text evidence="11">Porphyrin-containing compound metabolism.</text>
</comment>
<evidence type="ECO:0000256" key="1">
    <source>
        <dbReference type="ARBA" id="ARBA00004141"/>
    </source>
</evidence>
<dbReference type="InterPro" id="IPR050450">
    <property type="entry name" value="COX15/CtaA_HemeA_synthase"/>
</dbReference>
<feature type="transmembrane region" description="Helical" evidence="12">
    <location>
        <begin position="170"/>
        <end position="193"/>
    </location>
</feature>
<keyword evidence="14" id="KW-1185">Reference proteome</keyword>
<dbReference type="OrthoDB" id="1447144at2"/>